<dbReference type="Pfam" id="PF13719">
    <property type="entry name" value="Zn_ribbon_5"/>
    <property type="match status" value="1"/>
</dbReference>
<evidence type="ECO:0000313" key="4">
    <source>
        <dbReference type="Proteomes" id="UP000238605"/>
    </source>
</evidence>
<gene>
    <name evidence="3" type="ORF">C1704_00165</name>
</gene>
<sequence length="384" mass="41073">MSLATRCPACHTAFRVVQDQLKVSEGWVRCGRCNEVFNALDGLFDLERDPAPTSGTASASGSPRESSPSAAVQAGLGALLSKASSDSAGPPPPPPPPPAAATLRPRARTPTPAPASTAAPPPAAAPAIIADDDAPTTSEVLDSRFLDRSTYGALHESDVEHEFADARLDSDLHSDEQPDTPRPAAWTPRAAPIARASAGRGGARPRAGKNDDSHHTPGFLRQAEREALWRRPAVRATLGVLALALAAMLSLQWARHERNWLAVHHPQTRPWLEQLCAWTQCRVGPWQSIDDVVVDNSSLAPGNSPESYRLTVQLRNRAGVAVAVPAIELALTDLQGSLVTRRALLPADFRADETLAARADMTLRLDFRTPGHRVAGYTVEAFYP</sequence>
<dbReference type="RefSeq" id="WP_104299803.1">
    <property type="nucleotide sequence ID" value="NZ_PSNX01000001.1"/>
</dbReference>
<evidence type="ECO:0000259" key="2">
    <source>
        <dbReference type="Pfam" id="PF13719"/>
    </source>
</evidence>
<dbReference type="InterPro" id="IPR011723">
    <property type="entry name" value="Znf/thioredoxin_put"/>
</dbReference>
<keyword evidence="4" id="KW-1185">Reference proteome</keyword>
<comment type="caution">
    <text evidence="3">The sequence shown here is derived from an EMBL/GenBank/DDBJ whole genome shotgun (WGS) entry which is preliminary data.</text>
</comment>
<dbReference type="OrthoDB" id="5294582at2"/>
<feature type="compositionally biased region" description="Low complexity" evidence="1">
    <location>
        <begin position="51"/>
        <end position="71"/>
    </location>
</feature>
<feature type="region of interest" description="Disordered" evidence="1">
    <location>
        <begin position="169"/>
        <end position="217"/>
    </location>
</feature>
<dbReference type="Proteomes" id="UP000238605">
    <property type="component" value="Unassembled WGS sequence"/>
</dbReference>
<accession>A0A2S5SYU5</accession>
<protein>
    <recommendedName>
        <fullName evidence="2">Zinc finger/thioredoxin putative domain-containing protein</fullName>
    </recommendedName>
</protein>
<feature type="compositionally biased region" description="Low complexity" evidence="1">
    <location>
        <begin position="100"/>
        <end position="118"/>
    </location>
</feature>
<dbReference type="InterPro" id="IPR021834">
    <property type="entry name" value="DUF3426"/>
</dbReference>
<dbReference type="Pfam" id="PF11906">
    <property type="entry name" value="DUF3426"/>
    <property type="match status" value="1"/>
</dbReference>
<feature type="domain" description="Zinc finger/thioredoxin putative" evidence="2">
    <location>
        <begin position="3"/>
        <end position="39"/>
    </location>
</feature>
<name>A0A2S5SYU5_9BURK</name>
<dbReference type="EMBL" id="PSNX01000001">
    <property type="protein sequence ID" value="PPE67935.1"/>
    <property type="molecule type" value="Genomic_DNA"/>
</dbReference>
<feature type="compositionally biased region" description="Low complexity" evidence="1">
    <location>
        <begin position="182"/>
        <end position="198"/>
    </location>
</feature>
<evidence type="ECO:0000313" key="3">
    <source>
        <dbReference type="EMBL" id="PPE67935.1"/>
    </source>
</evidence>
<dbReference type="NCBIfam" id="TIGR02098">
    <property type="entry name" value="MJ0042_CXXC"/>
    <property type="match status" value="1"/>
</dbReference>
<feature type="compositionally biased region" description="Pro residues" evidence="1">
    <location>
        <begin position="89"/>
        <end position="99"/>
    </location>
</feature>
<evidence type="ECO:0000256" key="1">
    <source>
        <dbReference type="SAM" id="MobiDB-lite"/>
    </source>
</evidence>
<reference evidence="3 4" key="1">
    <citation type="submission" date="2018-02" db="EMBL/GenBank/DDBJ databases">
        <title>Reclassifiation of [Polyangium] brachysporum DSM 7029 as Guopingzhaonella breviflexa gen. nov., sp. nov., a member of the family Comamonadaceae.</title>
        <authorList>
            <person name="Tang B."/>
        </authorList>
    </citation>
    <scope>NUCLEOTIDE SEQUENCE [LARGE SCALE GENOMIC DNA]</scope>
    <source>
        <strain evidence="3 4">BCRC 80649</strain>
    </source>
</reference>
<dbReference type="AlphaFoldDB" id="A0A2S5SYU5"/>
<proteinExistence type="predicted"/>
<organism evidence="3 4">
    <name type="scientific">Caldimonas caldifontis</name>
    <dbReference type="NCBI Taxonomy" id="1452508"/>
    <lineage>
        <taxon>Bacteria</taxon>
        <taxon>Pseudomonadati</taxon>
        <taxon>Pseudomonadota</taxon>
        <taxon>Betaproteobacteria</taxon>
        <taxon>Burkholderiales</taxon>
        <taxon>Sphaerotilaceae</taxon>
        <taxon>Caldimonas</taxon>
    </lineage>
</organism>
<feature type="region of interest" description="Disordered" evidence="1">
    <location>
        <begin position="48"/>
        <end position="135"/>
    </location>
</feature>